<sequence>MLFWNFDILSSLVLPEIITFLKSIWSSGCEDLTCMGFYDHVGSLSVTGLTQIQRSVDVNQLKAFEASSQVLFSPQLLPFTIQTIRFSSLEKLRLSSIKLSSAHWDKLLRHLAIPTLVELQVDADCMPSMLICFLARHPAIDHLAVNPRPGARWRMNRVMMSLTLFMAVLDGPLSHVLPVLWCHHIPPTLTCLGISLQDDDASPDYITTILRCVDYCDSVGCLLLSISPQSHSCLAMSCIPGIHSAVLVKRLAINYSDAPVLCPASAGDALALSAAWIEAFPEVKYVSMWGYSTITTGDLVRIICRFAVDDVILSVELQSHLGM</sequence>
<feature type="signal peptide" evidence="1">
    <location>
        <begin position="1"/>
        <end position="15"/>
    </location>
</feature>
<dbReference type="Proteomes" id="UP000183567">
    <property type="component" value="Unassembled WGS sequence"/>
</dbReference>
<organism evidence="2 3">
    <name type="scientific">Rhizopogon vesiculosus</name>
    <dbReference type="NCBI Taxonomy" id="180088"/>
    <lineage>
        <taxon>Eukaryota</taxon>
        <taxon>Fungi</taxon>
        <taxon>Dikarya</taxon>
        <taxon>Basidiomycota</taxon>
        <taxon>Agaricomycotina</taxon>
        <taxon>Agaricomycetes</taxon>
        <taxon>Agaricomycetidae</taxon>
        <taxon>Boletales</taxon>
        <taxon>Suillineae</taxon>
        <taxon>Rhizopogonaceae</taxon>
        <taxon>Rhizopogon</taxon>
    </lineage>
</organism>
<accession>A0A1J8PR50</accession>
<proteinExistence type="predicted"/>
<keyword evidence="1" id="KW-0732">Signal</keyword>
<name>A0A1J8PR50_9AGAM</name>
<gene>
    <name evidence="2" type="ORF">AZE42_12877</name>
</gene>
<evidence type="ECO:0008006" key="4">
    <source>
        <dbReference type="Google" id="ProtNLM"/>
    </source>
</evidence>
<evidence type="ECO:0000313" key="3">
    <source>
        <dbReference type="Proteomes" id="UP000183567"/>
    </source>
</evidence>
<dbReference type="AlphaFoldDB" id="A0A1J8PR50"/>
<keyword evidence="3" id="KW-1185">Reference proteome</keyword>
<feature type="chain" id="PRO_5012136853" description="F-box domain-containing protein" evidence="1">
    <location>
        <begin position="16"/>
        <end position="323"/>
    </location>
</feature>
<evidence type="ECO:0000313" key="2">
    <source>
        <dbReference type="EMBL" id="OJA10243.1"/>
    </source>
</evidence>
<protein>
    <recommendedName>
        <fullName evidence="4">F-box domain-containing protein</fullName>
    </recommendedName>
</protein>
<reference evidence="2 3" key="1">
    <citation type="submission" date="2016-03" db="EMBL/GenBank/DDBJ databases">
        <title>Comparative genomics of the ectomycorrhizal sister species Rhizopogon vinicolor and Rhizopogon vesiculosus (Basidiomycota: Boletales) reveals a divergence of the mating type B locus.</title>
        <authorList>
            <person name="Mujic A.B."/>
            <person name="Kuo A."/>
            <person name="Tritt A."/>
            <person name="Lipzen A."/>
            <person name="Chen C."/>
            <person name="Johnson J."/>
            <person name="Sharma A."/>
            <person name="Barry K."/>
            <person name="Grigoriev I.V."/>
            <person name="Spatafora J.W."/>
        </authorList>
    </citation>
    <scope>NUCLEOTIDE SEQUENCE [LARGE SCALE GENOMIC DNA]</scope>
    <source>
        <strain evidence="2 3">AM-OR11-056</strain>
    </source>
</reference>
<evidence type="ECO:0000256" key="1">
    <source>
        <dbReference type="SAM" id="SignalP"/>
    </source>
</evidence>
<comment type="caution">
    <text evidence="2">The sequence shown here is derived from an EMBL/GenBank/DDBJ whole genome shotgun (WGS) entry which is preliminary data.</text>
</comment>
<dbReference type="OrthoDB" id="2693377at2759"/>
<dbReference type="EMBL" id="LVVM01005552">
    <property type="protein sequence ID" value="OJA10243.1"/>
    <property type="molecule type" value="Genomic_DNA"/>
</dbReference>